<dbReference type="InterPro" id="IPR008778">
    <property type="entry name" value="Pirin_C_dom"/>
</dbReference>
<accession>A0A840DAK4</accession>
<dbReference type="PANTHER" id="PTHR13903">
    <property type="entry name" value="PIRIN-RELATED"/>
    <property type="match status" value="1"/>
</dbReference>
<feature type="binding site" evidence="2">
    <location>
        <position position="118"/>
    </location>
    <ligand>
        <name>Fe cation</name>
        <dbReference type="ChEBI" id="CHEBI:24875"/>
    </ligand>
</feature>
<evidence type="ECO:0000256" key="2">
    <source>
        <dbReference type="PIRSR" id="PIRSR006232-1"/>
    </source>
</evidence>
<evidence type="ECO:0000259" key="4">
    <source>
        <dbReference type="Pfam" id="PF02678"/>
    </source>
</evidence>
<dbReference type="RefSeq" id="WP_183209270.1">
    <property type="nucleotide sequence ID" value="NZ_JACIER010000016.1"/>
</dbReference>
<organism evidence="6 7">
    <name type="scientific">Bacteroides reticulotermitis</name>
    <dbReference type="NCBI Taxonomy" id="1133319"/>
    <lineage>
        <taxon>Bacteria</taxon>
        <taxon>Pseudomonadati</taxon>
        <taxon>Bacteroidota</taxon>
        <taxon>Bacteroidia</taxon>
        <taxon>Bacteroidales</taxon>
        <taxon>Bacteroidaceae</taxon>
        <taxon>Bacteroides</taxon>
    </lineage>
</organism>
<dbReference type="InterPro" id="IPR014710">
    <property type="entry name" value="RmlC-like_jellyroll"/>
</dbReference>
<feature type="binding site" evidence="2">
    <location>
        <position position="74"/>
    </location>
    <ligand>
        <name>Fe cation</name>
        <dbReference type="ChEBI" id="CHEBI:24875"/>
    </ligand>
</feature>
<feature type="domain" description="Pirin N-terminal" evidence="4">
    <location>
        <begin position="60"/>
        <end position="138"/>
    </location>
</feature>
<dbReference type="PANTHER" id="PTHR13903:SF8">
    <property type="entry name" value="PIRIN"/>
    <property type="match status" value="1"/>
</dbReference>
<dbReference type="EMBL" id="JACIER010000016">
    <property type="protein sequence ID" value="MBB4045613.1"/>
    <property type="molecule type" value="Genomic_DNA"/>
</dbReference>
<sequence length="337" mass="37922">MKTILSIEKIQSPLQVNNPFIMAVHHNDHYPKGNEKMEPVHYLPTWQVGRDFNPNAPWRMYHGEKVPGFPYHPHRGFETVTVVLEGIVDHFDSLGAKGRYGQGDVQWMSAGSGALHSEMFPVVSQTTDNPTELFQIWLNLPSKGKKTSPNYKMLWNEKIPLITETDKNGNKYEIKLIAGKYGTIESLDPLPNSWAFDRSHHVGIWIIKLSPNAELTIPSVSPTLNRMLYNIEGAGIQVDNEAVDFYHCAQLSGSENILVKNGNTDSLLLLLEGEPINEPVVAYGPFVMNSRQEIQQAINDFKSTEFGGWPWDSPEPVNKLGDGRFASYNHGEKIETP</sequence>
<evidence type="ECO:0000259" key="5">
    <source>
        <dbReference type="Pfam" id="PF05726"/>
    </source>
</evidence>
<evidence type="ECO:0000313" key="7">
    <source>
        <dbReference type="Proteomes" id="UP000560658"/>
    </source>
</evidence>
<comment type="similarity">
    <text evidence="1 3">Belongs to the pirin family.</text>
</comment>
<dbReference type="Pfam" id="PF02678">
    <property type="entry name" value="Pirin"/>
    <property type="match status" value="1"/>
</dbReference>
<feature type="binding site" evidence="2">
    <location>
        <position position="72"/>
    </location>
    <ligand>
        <name>Fe cation</name>
        <dbReference type="ChEBI" id="CHEBI:24875"/>
    </ligand>
</feature>
<evidence type="ECO:0000256" key="3">
    <source>
        <dbReference type="RuleBase" id="RU003457"/>
    </source>
</evidence>
<dbReference type="Proteomes" id="UP000560658">
    <property type="component" value="Unassembled WGS sequence"/>
</dbReference>
<feature type="binding site" evidence="2">
    <location>
        <position position="116"/>
    </location>
    <ligand>
        <name>Fe cation</name>
        <dbReference type="ChEBI" id="CHEBI:24875"/>
    </ligand>
</feature>
<keyword evidence="2" id="KW-0479">Metal-binding</keyword>
<dbReference type="AlphaFoldDB" id="A0A840DAK4"/>
<protein>
    <recommendedName>
        <fullName evidence="8">Pirin family protein</fullName>
    </recommendedName>
</protein>
<dbReference type="CDD" id="cd02247">
    <property type="entry name" value="cupin_pirin_C"/>
    <property type="match status" value="1"/>
</dbReference>
<feature type="domain" description="Pirin C-terminal" evidence="5">
    <location>
        <begin position="207"/>
        <end position="307"/>
    </location>
</feature>
<evidence type="ECO:0000256" key="1">
    <source>
        <dbReference type="ARBA" id="ARBA00008416"/>
    </source>
</evidence>
<reference evidence="6" key="1">
    <citation type="submission" date="2020-08" db="EMBL/GenBank/DDBJ databases">
        <title>Genomic Encyclopedia of Type Strains, Phase IV (KMG-IV): sequencing the most valuable type-strain genomes for metagenomic binning, comparative biology and taxonomic classification.</title>
        <authorList>
            <person name="Goeker M."/>
        </authorList>
    </citation>
    <scope>NUCLEOTIDE SEQUENCE [LARGE SCALE GENOMIC DNA]</scope>
    <source>
        <strain evidence="6">DSM 105720</strain>
    </source>
</reference>
<dbReference type="CDD" id="cd02909">
    <property type="entry name" value="cupin_pirin_N"/>
    <property type="match status" value="1"/>
</dbReference>
<keyword evidence="2" id="KW-0408">Iron</keyword>
<dbReference type="SUPFAM" id="SSF51182">
    <property type="entry name" value="RmlC-like cupins"/>
    <property type="match status" value="1"/>
</dbReference>
<gene>
    <name evidence="6" type="ORF">GGR06_003428</name>
</gene>
<dbReference type="InterPro" id="IPR012093">
    <property type="entry name" value="Pirin"/>
</dbReference>
<comment type="caution">
    <text evidence="6">The sequence shown here is derived from an EMBL/GenBank/DDBJ whole genome shotgun (WGS) entry which is preliminary data.</text>
</comment>
<proteinExistence type="inferred from homology"/>
<dbReference type="GO" id="GO:0046872">
    <property type="term" value="F:metal ion binding"/>
    <property type="evidence" value="ECO:0007669"/>
    <property type="project" value="UniProtKB-KW"/>
</dbReference>
<evidence type="ECO:0000313" key="6">
    <source>
        <dbReference type="EMBL" id="MBB4045613.1"/>
    </source>
</evidence>
<evidence type="ECO:0008006" key="8">
    <source>
        <dbReference type="Google" id="ProtNLM"/>
    </source>
</evidence>
<dbReference type="Pfam" id="PF05726">
    <property type="entry name" value="Pirin_C"/>
    <property type="match status" value="1"/>
</dbReference>
<dbReference type="Gene3D" id="2.60.120.10">
    <property type="entry name" value="Jelly Rolls"/>
    <property type="match status" value="2"/>
</dbReference>
<comment type="cofactor">
    <cofactor evidence="2">
        <name>Fe cation</name>
        <dbReference type="ChEBI" id="CHEBI:24875"/>
    </cofactor>
    <text evidence="2">Binds 1 Fe cation per subunit.</text>
</comment>
<dbReference type="InterPro" id="IPR011051">
    <property type="entry name" value="RmlC_Cupin_sf"/>
</dbReference>
<name>A0A840DAK4_9BACE</name>
<dbReference type="InterPro" id="IPR003829">
    <property type="entry name" value="Pirin_N_dom"/>
</dbReference>
<keyword evidence="7" id="KW-1185">Reference proteome</keyword>